<protein>
    <submittedName>
        <fullName evidence="1">Uncharacterized protein</fullName>
    </submittedName>
</protein>
<accession>A0A857DGL3</accession>
<proteinExistence type="predicted"/>
<dbReference type="AlphaFoldDB" id="A0A857DGL3"/>
<name>A0A857DGL3_9FIRM</name>
<evidence type="ECO:0000313" key="1">
    <source>
        <dbReference type="EMBL" id="QGZ99850.1"/>
    </source>
</evidence>
<organism evidence="1 2">
    <name type="scientific">Dehalobacter restrictus</name>
    <dbReference type="NCBI Taxonomy" id="55583"/>
    <lineage>
        <taxon>Bacteria</taxon>
        <taxon>Bacillati</taxon>
        <taxon>Bacillota</taxon>
        <taxon>Clostridia</taxon>
        <taxon>Eubacteriales</taxon>
        <taxon>Desulfitobacteriaceae</taxon>
        <taxon>Dehalobacter</taxon>
    </lineage>
</organism>
<dbReference type="EMBL" id="CP046996">
    <property type="protein sequence ID" value="QGZ99850.1"/>
    <property type="molecule type" value="Genomic_DNA"/>
</dbReference>
<evidence type="ECO:0000313" key="2">
    <source>
        <dbReference type="Proteomes" id="UP000430508"/>
    </source>
</evidence>
<reference evidence="1 2" key="1">
    <citation type="submission" date="2019-12" db="EMBL/GenBank/DDBJ databases">
        <title>Sequence classification of anaerobic respiratory reductive dehalogenases: First we see many, then we see few.</title>
        <authorList>
            <person name="Molenda O."/>
            <person name="Puentes Jacome L.A."/>
            <person name="Cao X."/>
            <person name="Nesbo C.L."/>
            <person name="Tang S."/>
            <person name="Morson N."/>
            <person name="Patron J."/>
            <person name="Lomheim L."/>
            <person name="Wishart D.S."/>
            <person name="Edwards E.A."/>
        </authorList>
    </citation>
    <scope>NUCLEOTIDE SEQUENCE [LARGE SCALE GENOMIC DNA]</scope>
    <source>
        <strain evidence="1 2">12DCA</strain>
    </source>
</reference>
<sequence>MRSYPNTKIFIWVWLRPTFRSWQIAPSMALSAALRIYAPLTLELWHTDPAMKV</sequence>
<gene>
    <name evidence="1" type="ORF">GQ588_03905</name>
</gene>
<dbReference type="Proteomes" id="UP000430508">
    <property type="component" value="Chromosome"/>
</dbReference>